<name>A0ABW4Q9E1_9MICC</name>
<gene>
    <name evidence="1" type="ORF">ACFSFX_11965</name>
</gene>
<organism evidence="1 2">
    <name type="scientific">Arthrobacter flavus</name>
    <dbReference type="NCBI Taxonomy" id="95172"/>
    <lineage>
        <taxon>Bacteria</taxon>
        <taxon>Bacillati</taxon>
        <taxon>Actinomycetota</taxon>
        <taxon>Actinomycetes</taxon>
        <taxon>Micrococcales</taxon>
        <taxon>Micrococcaceae</taxon>
        <taxon>Arthrobacter</taxon>
    </lineage>
</organism>
<dbReference type="Gene3D" id="2.60.20.10">
    <property type="entry name" value="Crystallins"/>
    <property type="match status" value="1"/>
</dbReference>
<dbReference type="SUPFAM" id="SSF49695">
    <property type="entry name" value="gamma-Crystallin-like"/>
    <property type="match status" value="1"/>
</dbReference>
<dbReference type="EMBL" id="JBHUGA010000051">
    <property type="protein sequence ID" value="MFD1847307.1"/>
    <property type="molecule type" value="Genomic_DNA"/>
</dbReference>
<dbReference type="RefSeq" id="WP_343882452.1">
    <property type="nucleotide sequence ID" value="NZ_BAAAIJ010000066.1"/>
</dbReference>
<comment type="caution">
    <text evidence="1">The sequence shown here is derived from an EMBL/GenBank/DDBJ whole genome shotgun (WGS) entry which is preliminary data.</text>
</comment>
<accession>A0ABW4Q9E1</accession>
<sequence>MSFQDEANSAVVVMQVGDSAPVVHEGVSTGEVVEIVARADEGIAQRLRAAEDRVSAIRSEVVGDADLTVEYFLMQRAQSRGGELLSHDLEHLDPKEHQGRVDQYHRYAEVGSALLYRDRNFSGGSKFFTVTWPNFKWWPYKFNDTASSAKAWGGNILFQHTWYGGRRLYLVGLPYVEFPDLERFDFNDRASSFVSLP</sequence>
<proteinExistence type="predicted"/>
<dbReference type="Proteomes" id="UP001597307">
    <property type="component" value="Unassembled WGS sequence"/>
</dbReference>
<reference evidence="2" key="1">
    <citation type="journal article" date="2019" name="Int. J. Syst. Evol. Microbiol.">
        <title>The Global Catalogue of Microorganisms (GCM) 10K type strain sequencing project: providing services to taxonomists for standard genome sequencing and annotation.</title>
        <authorList>
            <consortium name="The Broad Institute Genomics Platform"/>
            <consortium name="The Broad Institute Genome Sequencing Center for Infectious Disease"/>
            <person name="Wu L."/>
            <person name="Ma J."/>
        </authorList>
    </citation>
    <scope>NUCLEOTIDE SEQUENCE [LARGE SCALE GENOMIC DNA]</scope>
    <source>
        <strain evidence="2">JCM 11496</strain>
    </source>
</reference>
<dbReference type="InterPro" id="IPR011024">
    <property type="entry name" value="G_crystallin-like"/>
</dbReference>
<keyword evidence="2" id="KW-1185">Reference proteome</keyword>
<evidence type="ECO:0000313" key="2">
    <source>
        <dbReference type="Proteomes" id="UP001597307"/>
    </source>
</evidence>
<evidence type="ECO:0000313" key="1">
    <source>
        <dbReference type="EMBL" id="MFD1847307.1"/>
    </source>
</evidence>
<protein>
    <submittedName>
        <fullName evidence="1">Uncharacterized protein</fullName>
    </submittedName>
</protein>